<evidence type="ECO:0008006" key="3">
    <source>
        <dbReference type="Google" id="ProtNLM"/>
    </source>
</evidence>
<dbReference type="Proteomes" id="UP000238206">
    <property type="component" value="Unassembled WGS sequence"/>
</dbReference>
<accession>A0A2S8IZ47</accession>
<sequence>MSAKRARGLSRKYHLALATLRAGHANLEALARLFVAVGTAWDVHEARHGRNSAEQRNFEVGWNALLTYLEQLRANKPVHMSVSEAAVLEQLLTLHDTQLEVTPVQELRTANQHFARFLNLLRPSDTSTP</sequence>
<dbReference type="EMBL" id="PUIQ01000008">
    <property type="protein sequence ID" value="PQP19975.1"/>
    <property type="molecule type" value="Genomic_DNA"/>
</dbReference>
<proteinExistence type="predicted"/>
<organism evidence="1 2">
    <name type="scientific">Burkholderia cepacia</name>
    <name type="common">Pseudomonas cepacia</name>
    <dbReference type="NCBI Taxonomy" id="292"/>
    <lineage>
        <taxon>Bacteria</taxon>
        <taxon>Pseudomonadati</taxon>
        <taxon>Pseudomonadota</taxon>
        <taxon>Betaproteobacteria</taxon>
        <taxon>Burkholderiales</taxon>
        <taxon>Burkholderiaceae</taxon>
        <taxon>Burkholderia</taxon>
        <taxon>Burkholderia cepacia complex</taxon>
    </lineage>
</organism>
<comment type="caution">
    <text evidence="1">The sequence shown here is derived from an EMBL/GenBank/DDBJ whole genome shotgun (WGS) entry which is preliminary data.</text>
</comment>
<evidence type="ECO:0000313" key="1">
    <source>
        <dbReference type="EMBL" id="PQP19975.1"/>
    </source>
</evidence>
<evidence type="ECO:0000313" key="2">
    <source>
        <dbReference type="Proteomes" id="UP000238206"/>
    </source>
</evidence>
<reference evidence="1 2" key="1">
    <citation type="submission" date="2018-02" db="EMBL/GenBank/DDBJ databases">
        <title>Draft genome sequencing of Burkholderia cepacia Y14-15.</title>
        <authorList>
            <person name="Zheng B.-X."/>
        </authorList>
    </citation>
    <scope>NUCLEOTIDE SEQUENCE [LARGE SCALE GENOMIC DNA]</scope>
    <source>
        <strain evidence="1 2">Y14-15</strain>
    </source>
</reference>
<name>A0A2S8IZ47_BURCE</name>
<gene>
    <name evidence="1" type="ORF">C5615_08860</name>
</gene>
<dbReference type="AlphaFoldDB" id="A0A2S8IZ47"/>
<protein>
    <recommendedName>
        <fullName evidence="3">Fis family transcriptional regulator</fullName>
    </recommendedName>
</protein>